<dbReference type="HAMAP" id="MF_00473">
    <property type="entry name" value="G6P_isomerase"/>
    <property type="match status" value="1"/>
</dbReference>
<keyword evidence="5 7" id="KW-0413">Isomerase</keyword>
<comment type="catalytic activity">
    <reaction evidence="6 7 8">
        <text>alpha-D-glucose 6-phosphate = beta-D-fructose 6-phosphate</text>
        <dbReference type="Rhea" id="RHEA:11816"/>
        <dbReference type="ChEBI" id="CHEBI:57634"/>
        <dbReference type="ChEBI" id="CHEBI:58225"/>
        <dbReference type="EC" id="5.3.1.9"/>
    </reaction>
</comment>
<dbReference type="GO" id="GO:0005829">
    <property type="term" value="C:cytosol"/>
    <property type="evidence" value="ECO:0007669"/>
    <property type="project" value="TreeGrafter"/>
</dbReference>
<comment type="pathway">
    <text evidence="1 7 8">Carbohydrate degradation; glycolysis; D-glyceraldehyde 3-phosphate and glycerone phosphate from D-glucose: step 2/4.</text>
</comment>
<dbReference type="PANTHER" id="PTHR11469">
    <property type="entry name" value="GLUCOSE-6-PHOSPHATE ISOMERASE"/>
    <property type="match status" value="1"/>
</dbReference>
<organism evidence="9">
    <name type="scientific">Candidatus Nitricoxidivorans perseverans</name>
    <dbReference type="NCBI Taxonomy" id="2975601"/>
    <lineage>
        <taxon>Bacteria</taxon>
        <taxon>Pseudomonadati</taxon>
        <taxon>Pseudomonadota</taxon>
        <taxon>Betaproteobacteria</taxon>
        <taxon>Nitrosomonadales</taxon>
        <taxon>Sterolibacteriaceae</taxon>
        <taxon>Candidatus Nitricoxidivorans</taxon>
    </lineage>
</organism>
<dbReference type="InterPro" id="IPR046348">
    <property type="entry name" value="SIS_dom_sf"/>
</dbReference>
<keyword evidence="4 7" id="KW-0324">Glycolysis</keyword>
<feature type="active site" evidence="7">
    <location>
        <position position="397"/>
    </location>
</feature>
<dbReference type="CDD" id="cd05015">
    <property type="entry name" value="SIS_PGI_1"/>
    <property type="match status" value="1"/>
</dbReference>
<dbReference type="InterPro" id="IPR018189">
    <property type="entry name" value="Phosphoglucose_isomerase_CS"/>
</dbReference>
<dbReference type="PROSITE" id="PS51463">
    <property type="entry name" value="P_GLUCOSE_ISOMERASE_3"/>
    <property type="match status" value="1"/>
</dbReference>
<dbReference type="InterPro" id="IPR001672">
    <property type="entry name" value="G6P_Isomerase"/>
</dbReference>
<comment type="similarity">
    <text evidence="2 7 8">Belongs to the GPI family.</text>
</comment>
<dbReference type="Proteomes" id="UP001234916">
    <property type="component" value="Chromosome"/>
</dbReference>
<comment type="pathway">
    <text evidence="7">Carbohydrate biosynthesis; gluconeogenesis.</text>
</comment>
<evidence type="ECO:0000256" key="8">
    <source>
        <dbReference type="RuleBase" id="RU000612"/>
    </source>
</evidence>
<name>A0AA49IWJ8_9PROT</name>
<dbReference type="InterPro" id="IPR035482">
    <property type="entry name" value="SIS_PGI_2"/>
</dbReference>
<dbReference type="GO" id="GO:0004347">
    <property type="term" value="F:glucose-6-phosphate isomerase activity"/>
    <property type="evidence" value="ECO:0007669"/>
    <property type="project" value="UniProtKB-UniRule"/>
</dbReference>
<evidence type="ECO:0000256" key="7">
    <source>
        <dbReference type="HAMAP-Rule" id="MF_00473"/>
    </source>
</evidence>
<dbReference type="InterPro" id="IPR035476">
    <property type="entry name" value="SIS_PGI_1"/>
</dbReference>
<dbReference type="PANTHER" id="PTHR11469:SF1">
    <property type="entry name" value="GLUCOSE-6-PHOSPHATE ISOMERASE"/>
    <property type="match status" value="1"/>
</dbReference>
<accession>A0AA49IWJ8</accession>
<dbReference type="Gene3D" id="1.10.1390.10">
    <property type="match status" value="1"/>
</dbReference>
<dbReference type="CDD" id="cd05016">
    <property type="entry name" value="SIS_PGI_2"/>
    <property type="match status" value="1"/>
</dbReference>
<evidence type="ECO:0000256" key="1">
    <source>
        <dbReference type="ARBA" id="ARBA00004926"/>
    </source>
</evidence>
<dbReference type="GO" id="GO:0097367">
    <property type="term" value="F:carbohydrate derivative binding"/>
    <property type="evidence" value="ECO:0007669"/>
    <property type="project" value="InterPro"/>
</dbReference>
<dbReference type="GO" id="GO:0006094">
    <property type="term" value="P:gluconeogenesis"/>
    <property type="evidence" value="ECO:0007669"/>
    <property type="project" value="UniProtKB-UniRule"/>
</dbReference>
<dbReference type="PROSITE" id="PS00174">
    <property type="entry name" value="P_GLUCOSE_ISOMERASE_2"/>
    <property type="match status" value="1"/>
</dbReference>
<dbReference type="GO" id="GO:0006096">
    <property type="term" value="P:glycolytic process"/>
    <property type="evidence" value="ECO:0007669"/>
    <property type="project" value="UniProtKB-UniRule"/>
</dbReference>
<dbReference type="GO" id="GO:0051156">
    <property type="term" value="P:glucose 6-phosphate metabolic process"/>
    <property type="evidence" value="ECO:0007669"/>
    <property type="project" value="TreeGrafter"/>
</dbReference>
<dbReference type="Pfam" id="PF00342">
    <property type="entry name" value="PGI"/>
    <property type="match status" value="1"/>
</dbReference>
<evidence type="ECO:0000256" key="2">
    <source>
        <dbReference type="ARBA" id="ARBA00006604"/>
    </source>
</evidence>
<dbReference type="KEGG" id="npv:OHM77_07430"/>
<feature type="active site" evidence="7">
    <location>
        <position position="525"/>
    </location>
</feature>
<dbReference type="InterPro" id="IPR023096">
    <property type="entry name" value="G6P_Isomerase_C"/>
</dbReference>
<gene>
    <name evidence="7 9" type="primary">pgi</name>
    <name evidence="9" type="ORF">OHM77_07430</name>
</gene>
<comment type="function">
    <text evidence="7">Catalyzes the reversible isomerization of glucose-6-phosphate to fructose-6-phosphate.</text>
</comment>
<dbReference type="PROSITE" id="PS00765">
    <property type="entry name" value="P_GLUCOSE_ISOMERASE_1"/>
    <property type="match status" value="1"/>
</dbReference>
<dbReference type="EMBL" id="CP107246">
    <property type="protein sequence ID" value="WIM04543.1"/>
    <property type="molecule type" value="Genomic_DNA"/>
</dbReference>
<evidence type="ECO:0000313" key="9">
    <source>
        <dbReference type="EMBL" id="WIM04543.1"/>
    </source>
</evidence>
<dbReference type="GO" id="GO:0048029">
    <property type="term" value="F:monosaccharide binding"/>
    <property type="evidence" value="ECO:0007669"/>
    <property type="project" value="TreeGrafter"/>
</dbReference>
<protein>
    <recommendedName>
        <fullName evidence="7">Glucose-6-phosphate isomerase</fullName>
        <shortName evidence="7">GPI</shortName>
        <ecNumber evidence="7">5.3.1.9</ecNumber>
    </recommendedName>
    <alternativeName>
        <fullName evidence="7">Phosphoglucose isomerase</fullName>
        <shortName evidence="7">PGI</shortName>
    </alternativeName>
    <alternativeName>
        <fullName evidence="7">Phosphohexose isomerase</fullName>
        <shortName evidence="7">PHI</shortName>
    </alternativeName>
</protein>
<proteinExistence type="inferred from homology"/>
<dbReference type="AlphaFoldDB" id="A0AA49IWJ8"/>
<evidence type="ECO:0000256" key="4">
    <source>
        <dbReference type="ARBA" id="ARBA00023152"/>
    </source>
</evidence>
<dbReference type="SUPFAM" id="SSF53697">
    <property type="entry name" value="SIS domain"/>
    <property type="match status" value="1"/>
</dbReference>
<comment type="subcellular location">
    <subcellularLocation>
        <location evidence="7">Cytoplasm</location>
    </subcellularLocation>
</comment>
<keyword evidence="3 7" id="KW-0312">Gluconeogenesis</keyword>
<reference evidence="9" key="1">
    <citation type="journal article" date="2023" name="Nat. Microbiol.">
        <title>Enrichment and characterization of a nitric oxide-reducing microbial community in a continuous bioreactor.</title>
        <authorList>
            <person name="Garrido-Amador P."/>
            <person name="Stortenbeker N."/>
            <person name="Wessels H.J.C.T."/>
            <person name="Speth D.R."/>
            <person name="Garcia-Heredia I."/>
            <person name="Kartal B."/>
        </authorList>
    </citation>
    <scope>NUCLEOTIDE SEQUENCE</scope>
    <source>
        <strain evidence="9">MAG1</strain>
    </source>
</reference>
<evidence type="ECO:0000256" key="3">
    <source>
        <dbReference type="ARBA" id="ARBA00022432"/>
    </source>
</evidence>
<dbReference type="Gene3D" id="3.40.50.10490">
    <property type="entry name" value="Glucose-6-phosphate isomerase like protein, domain 1"/>
    <property type="match status" value="2"/>
</dbReference>
<evidence type="ECO:0000256" key="6">
    <source>
        <dbReference type="ARBA" id="ARBA00029321"/>
    </source>
</evidence>
<feature type="active site" description="Proton donor" evidence="7">
    <location>
        <position position="366"/>
    </location>
</feature>
<dbReference type="PRINTS" id="PR00662">
    <property type="entry name" value="G6PISOMERASE"/>
</dbReference>
<dbReference type="NCBIfam" id="NF001211">
    <property type="entry name" value="PRK00179.1"/>
    <property type="match status" value="1"/>
</dbReference>
<evidence type="ECO:0000256" key="5">
    <source>
        <dbReference type="ARBA" id="ARBA00023235"/>
    </source>
</evidence>
<dbReference type="EC" id="5.3.1.9" evidence="7"/>
<sequence length="559" mass="61258">MTAPAVTSEPWEALAAHAGAMRGAHLRDLFESDPGRFARFSLGHDGLLLDYSKQRVTDETMAHLRALWRAVGGTAWVARMRAGEAINHTEGRAALHHALRHAFGPLKSQPVRLSGQDVMPLVRAVLDQMRRFCHAIHSGEWRGATGEPIRDIVNIGIGGSDLGPKMATQALAAHRHCHHGQPPHLPFLRVHYVSNVDGAHLATTLADLSPRTTLFVIASKTFTTQETMQNAHSARTWLTESLGKAAVARHFVAVSTNLAGVSHFGIDPENAFAFWDWVGGRFSLWSAIGLPLALAIGFPNFEHMLAGGAAMDAHFFDAPVERNLPLTLAFIDLWNLDFLGAGTRALLPYSQSLGLLPRYFQQLEMESNGKQAGRDGANIGCATAPVLWGEAGTDGQHSFYQLIHQGGRLVPCDFIALREADFPLPGHHEMLLANCLAQSESLMRGKTLDEVRAEMRSARLPEVVVEKLAPYKTFPGNQPSTTLLLPRLDPYTLGQLIALFEHKVFALGVLWHINSFDQWGVEYGKQLANRLLPMIEGKAPAEGLDSSTSGLIRWITENE</sequence>
<keyword evidence="7" id="KW-0963">Cytoplasm</keyword>